<dbReference type="Proteomes" id="UP000441032">
    <property type="component" value="Unassembled WGS sequence"/>
</dbReference>
<dbReference type="Gene3D" id="3.30.300.20">
    <property type="match status" value="1"/>
</dbReference>
<protein>
    <submittedName>
        <fullName evidence="2">OsmC family peroxiredoxin</fullName>
    </submittedName>
</protein>
<accession>A0A7X2L9P2</accession>
<evidence type="ECO:0000256" key="1">
    <source>
        <dbReference type="SAM" id="MobiDB-lite"/>
    </source>
</evidence>
<name>A0A7X2L9P2_RALPI</name>
<feature type="region of interest" description="Disordered" evidence="1">
    <location>
        <begin position="173"/>
        <end position="196"/>
    </location>
</feature>
<dbReference type="AlphaFoldDB" id="A0A7X2L9P2"/>
<evidence type="ECO:0000313" key="3">
    <source>
        <dbReference type="Proteomes" id="UP000441032"/>
    </source>
</evidence>
<dbReference type="RefSeq" id="WP_065859480.1">
    <property type="nucleotide sequence ID" value="NZ_MCGA01000030.1"/>
</dbReference>
<sequence>MSTLNDYLIEKRAAVLAREARIASGAFEPVRLAASVSAEGRSGVRRIRIREHQIISDSPPDFAGYNLGASSPEQQLGVLGSCVTHIFLIQAAQHEVPIDSLEVEVTGQIDARAGHPGYEHVPVYPHDIGYTVHIASPASREQLDALFEAVERTCPILNLLKNPQTIRATLQHTHTGAADGSTNSATDPQADHAVPA</sequence>
<comment type="caution">
    <text evidence="2">The sequence shown here is derived from an EMBL/GenBank/DDBJ whole genome shotgun (WGS) entry which is preliminary data.</text>
</comment>
<reference evidence="2 3" key="1">
    <citation type="submission" date="2019-11" db="EMBL/GenBank/DDBJ databases">
        <title>Phenotypic characterization of an OXA-22 and OXA-60 co-producing Ralstonia pickettii clinical strain.</title>
        <authorList>
            <person name="He F."/>
        </authorList>
    </citation>
    <scope>NUCLEOTIDE SEQUENCE [LARGE SCALE GENOMIC DNA]</scope>
    <source>
        <strain evidence="2 3">PSLESD1</strain>
    </source>
</reference>
<proteinExistence type="predicted"/>
<dbReference type="SUPFAM" id="SSF82784">
    <property type="entry name" value="OsmC-like"/>
    <property type="match status" value="1"/>
</dbReference>
<gene>
    <name evidence="2" type="ORF">GJQ57_01735</name>
</gene>
<dbReference type="EMBL" id="WJYN01000001">
    <property type="protein sequence ID" value="MRS97367.1"/>
    <property type="molecule type" value="Genomic_DNA"/>
</dbReference>
<dbReference type="PANTHER" id="PTHR35368">
    <property type="entry name" value="HYDROPEROXIDE REDUCTASE"/>
    <property type="match status" value="1"/>
</dbReference>
<dbReference type="InterPro" id="IPR052924">
    <property type="entry name" value="OsmC/Ohr_hydroprdx_reductase"/>
</dbReference>
<dbReference type="InterPro" id="IPR003718">
    <property type="entry name" value="OsmC/Ohr_fam"/>
</dbReference>
<dbReference type="InterPro" id="IPR036102">
    <property type="entry name" value="OsmC/Ohrsf"/>
</dbReference>
<dbReference type="PANTHER" id="PTHR35368:SF1">
    <property type="entry name" value="HYDROPEROXIDE REDUCTASE"/>
    <property type="match status" value="1"/>
</dbReference>
<evidence type="ECO:0000313" key="2">
    <source>
        <dbReference type="EMBL" id="MRS97367.1"/>
    </source>
</evidence>
<organism evidence="2 3">
    <name type="scientific">Ralstonia pickettii</name>
    <name type="common">Burkholderia pickettii</name>
    <dbReference type="NCBI Taxonomy" id="329"/>
    <lineage>
        <taxon>Bacteria</taxon>
        <taxon>Pseudomonadati</taxon>
        <taxon>Pseudomonadota</taxon>
        <taxon>Betaproteobacteria</taxon>
        <taxon>Burkholderiales</taxon>
        <taxon>Burkholderiaceae</taxon>
        <taxon>Ralstonia</taxon>
    </lineage>
</organism>
<dbReference type="Pfam" id="PF02566">
    <property type="entry name" value="OsmC"/>
    <property type="match status" value="1"/>
</dbReference>
<dbReference type="InterPro" id="IPR015946">
    <property type="entry name" value="KH_dom-like_a/b"/>
</dbReference>
<feature type="compositionally biased region" description="Polar residues" evidence="1">
    <location>
        <begin position="173"/>
        <end position="187"/>
    </location>
</feature>